<evidence type="ECO:0000313" key="3">
    <source>
        <dbReference type="Proteomes" id="UP001367316"/>
    </source>
</evidence>
<dbReference type="EMBL" id="JBBPBF010000057">
    <property type="protein sequence ID" value="KAK7606028.1"/>
    <property type="molecule type" value="Genomic_DNA"/>
</dbReference>
<name>A0ABR1MUB3_9PEZI</name>
<comment type="caution">
    <text evidence="2">The sequence shown here is derived from an EMBL/GenBank/DDBJ whole genome shotgun (WGS) entry which is preliminary data.</text>
</comment>
<reference evidence="2 3" key="1">
    <citation type="submission" date="2024-04" db="EMBL/GenBank/DDBJ databases">
        <title>Phyllosticta paracitricarpa is synonymous to the EU quarantine fungus P. citricarpa based on phylogenomic analyses.</title>
        <authorList>
            <consortium name="Lawrence Berkeley National Laboratory"/>
            <person name="Van ingen-buijs V.A."/>
            <person name="Van westerhoven A.C."/>
            <person name="Haridas S."/>
            <person name="Skiadas P."/>
            <person name="Martin F."/>
            <person name="Groenewald J.Z."/>
            <person name="Crous P.W."/>
            <person name="Seidl M.F."/>
        </authorList>
    </citation>
    <scope>NUCLEOTIDE SEQUENCE [LARGE SCALE GENOMIC DNA]</scope>
    <source>
        <strain evidence="2 3">CBS 141358</strain>
    </source>
</reference>
<sequence length="393" mass="43424">MAGTRDLVKSDSTSSTMEFDPRRYHQAIEQSRADRAQAAQAQRKNTETRTNSIFAWLLHQAQHLSNIHGNNPPVIDTSDPTGQQQQHQTGREGGGWYCCKGDQPANRQHGTPNAAAVTASNDFITLMDLIQLLDDLLQSKLLEEFLRVATHGVLSQSPNLQEDIEPLQYTRNILQSTRDTVATAAHLGEVAANEISSVILVLEGTTISANGAATSVAQLEKRFSMVMERMESVSKTLKGNALCPDLRKRASILGDVESLIKVYIEALDRLIATKPTTWYGKASAWVTCSSKTFAAAADELTTFEKLQQDVKESQRVLNICADNFEAYLVMLNEQLIDKLSNERMGLSHKRWTRLAALRALARSARDRGKVGGIVADNYAVLLEEVEGMQLTLK</sequence>
<protein>
    <submittedName>
        <fullName evidence="2">Uncharacterized protein</fullName>
    </submittedName>
</protein>
<accession>A0ABR1MUB3</accession>
<gene>
    <name evidence="2" type="ORF">JOL62DRAFT_607486</name>
</gene>
<dbReference type="Proteomes" id="UP001367316">
    <property type="component" value="Unassembled WGS sequence"/>
</dbReference>
<feature type="compositionally biased region" description="Polar residues" evidence="1">
    <location>
        <begin position="78"/>
        <end position="88"/>
    </location>
</feature>
<evidence type="ECO:0000313" key="2">
    <source>
        <dbReference type="EMBL" id="KAK7606028.1"/>
    </source>
</evidence>
<feature type="region of interest" description="Disordered" evidence="1">
    <location>
        <begin position="69"/>
        <end position="96"/>
    </location>
</feature>
<feature type="region of interest" description="Disordered" evidence="1">
    <location>
        <begin position="1"/>
        <end position="22"/>
    </location>
</feature>
<evidence type="ECO:0000256" key="1">
    <source>
        <dbReference type="SAM" id="MobiDB-lite"/>
    </source>
</evidence>
<organism evidence="2 3">
    <name type="scientific">Phyllosticta paracitricarpa</name>
    <dbReference type="NCBI Taxonomy" id="2016321"/>
    <lineage>
        <taxon>Eukaryota</taxon>
        <taxon>Fungi</taxon>
        <taxon>Dikarya</taxon>
        <taxon>Ascomycota</taxon>
        <taxon>Pezizomycotina</taxon>
        <taxon>Dothideomycetes</taxon>
        <taxon>Dothideomycetes incertae sedis</taxon>
        <taxon>Botryosphaeriales</taxon>
        <taxon>Phyllostictaceae</taxon>
        <taxon>Phyllosticta</taxon>
    </lineage>
</organism>
<proteinExistence type="predicted"/>
<keyword evidence="3" id="KW-1185">Reference proteome</keyword>